<accession>A0A0E2H1G7</accession>
<dbReference type="PATRIC" id="fig|999408.3.peg.6264"/>
<evidence type="ECO:0000313" key="3">
    <source>
        <dbReference type="Proteomes" id="UP000013085"/>
    </source>
</evidence>
<dbReference type="RefSeq" id="WP_002595198.1">
    <property type="nucleotide sequence ID" value="NZ_KB851007.1"/>
</dbReference>
<dbReference type="EMBL" id="AGYR01000088">
    <property type="protein sequence ID" value="ENZ04828.1"/>
    <property type="molecule type" value="Genomic_DNA"/>
</dbReference>
<protein>
    <submittedName>
        <fullName evidence="2">Uncharacterized protein</fullName>
    </submittedName>
</protein>
<proteinExistence type="predicted"/>
<organism evidence="2 3">
    <name type="scientific">[Clostridium] clostridioforme 90A8</name>
    <dbReference type="NCBI Taxonomy" id="999408"/>
    <lineage>
        <taxon>Bacteria</taxon>
        <taxon>Bacillati</taxon>
        <taxon>Bacillota</taxon>
        <taxon>Clostridia</taxon>
        <taxon>Lachnospirales</taxon>
        <taxon>Lachnospiraceae</taxon>
        <taxon>Enterocloster</taxon>
    </lineage>
</organism>
<name>A0A0E2H1G7_9FIRM</name>
<feature type="region of interest" description="Disordered" evidence="1">
    <location>
        <begin position="71"/>
        <end position="94"/>
    </location>
</feature>
<evidence type="ECO:0000313" key="2">
    <source>
        <dbReference type="EMBL" id="ENZ04828.1"/>
    </source>
</evidence>
<reference evidence="2 3" key="1">
    <citation type="submission" date="2013-01" db="EMBL/GenBank/DDBJ databases">
        <title>The Genome Sequence of Clostridium clostridioforme 90A8.</title>
        <authorList>
            <consortium name="The Broad Institute Genome Sequencing Platform"/>
            <person name="Earl A."/>
            <person name="Ward D."/>
            <person name="Feldgarden M."/>
            <person name="Gevers D."/>
            <person name="Courvalin P."/>
            <person name="Lambert T."/>
            <person name="Walker B."/>
            <person name="Young S.K."/>
            <person name="Zeng Q."/>
            <person name="Gargeya S."/>
            <person name="Fitzgerald M."/>
            <person name="Haas B."/>
            <person name="Abouelleil A."/>
            <person name="Alvarado L."/>
            <person name="Arachchi H.M."/>
            <person name="Berlin A.M."/>
            <person name="Chapman S.B."/>
            <person name="Dewar J."/>
            <person name="Goldberg J."/>
            <person name="Griggs A."/>
            <person name="Gujja S."/>
            <person name="Hansen M."/>
            <person name="Howarth C."/>
            <person name="Imamovic A."/>
            <person name="Larimer J."/>
            <person name="McCowan C."/>
            <person name="Murphy C."/>
            <person name="Neiman D."/>
            <person name="Pearson M."/>
            <person name="Priest M."/>
            <person name="Roberts A."/>
            <person name="Saif S."/>
            <person name="Shea T."/>
            <person name="Sisk P."/>
            <person name="Sykes S."/>
            <person name="Wortman J."/>
            <person name="Nusbaum C."/>
            <person name="Birren B."/>
        </authorList>
    </citation>
    <scope>NUCLEOTIDE SEQUENCE [LARGE SCALE GENOMIC DNA]</scope>
    <source>
        <strain evidence="2 3">90A8</strain>
    </source>
</reference>
<dbReference type="AlphaFoldDB" id="A0A0E2H1G7"/>
<comment type="caution">
    <text evidence="2">The sequence shown here is derived from an EMBL/GenBank/DDBJ whole genome shotgun (WGS) entry which is preliminary data.</text>
</comment>
<evidence type="ECO:0000256" key="1">
    <source>
        <dbReference type="SAM" id="MobiDB-lite"/>
    </source>
</evidence>
<feature type="compositionally biased region" description="Gly residues" evidence="1">
    <location>
        <begin position="84"/>
        <end position="94"/>
    </location>
</feature>
<dbReference type="Proteomes" id="UP000013085">
    <property type="component" value="Unassembled WGS sequence"/>
</dbReference>
<feature type="compositionally biased region" description="Basic and acidic residues" evidence="1">
    <location>
        <begin position="71"/>
        <end position="80"/>
    </location>
</feature>
<gene>
    <name evidence="2" type="ORF">HMPREF1090_05853</name>
</gene>
<dbReference type="HOGENOM" id="CLU_2394502_0_0_9"/>
<sequence>MKRKILTITYTCPEDKVNLGEVDIMGTILQKLGELGAYDINLKASSAEVREPAAPKVRETGPQIPAFLQERRSRPSRREVPCLPGGGEAYGNGI</sequence>